<evidence type="ECO:0000313" key="2">
    <source>
        <dbReference type="Proteomes" id="UP001249851"/>
    </source>
</evidence>
<dbReference type="Proteomes" id="UP001249851">
    <property type="component" value="Unassembled WGS sequence"/>
</dbReference>
<name>A0AAD9UXX2_ACRCE</name>
<dbReference type="AlphaFoldDB" id="A0AAD9UXX2"/>
<accession>A0AAD9UXX2</accession>
<keyword evidence="2" id="KW-1185">Reference proteome</keyword>
<reference evidence="1" key="1">
    <citation type="journal article" date="2023" name="G3 (Bethesda)">
        <title>Whole genome assembly and annotation of the endangered Caribbean coral Acropora cervicornis.</title>
        <authorList>
            <person name="Selwyn J.D."/>
            <person name="Vollmer S.V."/>
        </authorList>
    </citation>
    <scope>NUCLEOTIDE SEQUENCE</scope>
    <source>
        <strain evidence="1">K2</strain>
    </source>
</reference>
<proteinExistence type="predicted"/>
<protein>
    <submittedName>
        <fullName evidence="1">Uncharacterized protein</fullName>
    </submittedName>
</protein>
<reference evidence="1" key="2">
    <citation type="journal article" date="2023" name="Science">
        <title>Genomic signatures of disease resistance in endangered staghorn corals.</title>
        <authorList>
            <person name="Vollmer S.V."/>
            <person name="Selwyn J.D."/>
            <person name="Despard B.A."/>
            <person name="Roesel C.L."/>
        </authorList>
    </citation>
    <scope>NUCLEOTIDE SEQUENCE</scope>
    <source>
        <strain evidence="1">K2</strain>
    </source>
</reference>
<gene>
    <name evidence="1" type="ORF">P5673_024379</name>
</gene>
<dbReference type="EMBL" id="JARQWQ010000072">
    <property type="protein sequence ID" value="KAK2554043.1"/>
    <property type="molecule type" value="Genomic_DNA"/>
</dbReference>
<evidence type="ECO:0000313" key="1">
    <source>
        <dbReference type="EMBL" id="KAK2554043.1"/>
    </source>
</evidence>
<organism evidence="1 2">
    <name type="scientific">Acropora cervicornis</name>
    <name type="common">Staghorn coral</name>
    <dbReference type="NCBI Taxonomy" id="6130"/>
    <lineage>
        <taxon>Eukaryota</taxon>
        <taxon>Metazoa</taxon>
        <taxon>Cnidaria</taxon>
        <taxon>Anthozoa</taxon>
        <taxon>Hexacorallia</taxon>
        <taxon>Scleractinia</taxon>
        <taxon>Astrocoeniina</taxon>
        <taxon>Acroporidae</taxon>
        <taxon>Acropora</taxon>
    </lineage>
</organism>
<sequence length="227" mass="25888">MVLSRILYKNEGTEVQNTWQNSFCSDAEKSKEWNEFFQGNSESQGTDNVCSADVENTEVDDWCEVDECPSGVTDTLLQQPDISENYYEIVAFAPAEGNKPLGLFMDKNSEFLSFPTIFCGGCRPANKERRVAVSYSTVAKWGLRCQDRRAGQSVPNVFYKLKKLQIKIVKKKEYTDVEIENMSSQQKSNLIQKDLVTCARNFDHIVQLFIHEVFKSDFMPTGEIADK</sequence>
<comment type="caution">
    <text evidence="1">The sequence shown here is derived from an EMBL/GenBank/DDBJ whole genome shotgun (WGS) entry which is preliminary data.</text>
</comment>